<evidence type="ECO:0000313" key="2">
    <source>
        <dbReference type="Proteomes" id="UP001056455"/>
    </source>
</evidence>
<dbReference type="SUPFAM" id="SSF160379">
    <property type="entry name" value="SP0830-like"/>
    <property type="match status" value="1"/>
</dbReference>
<dbReference type="EMBL" id="CP099489">
    <property type="protein sequence ID" value="USQ79461.1"/>
    <property type="molecule type" value="Genomic_DNA"/>
</dbReference>
<evidence type="ECO:0000313" key="1">
    <source>
        <dbReference type="EMBL" id="USQ79461.1"/>
    </source>
</evidence>
<proteinExistence type="predicted"/>
<dbReference type="Proteomes" id="UP001056455">
    <property type="component" value="Chromosome"/>
</dbReference>
<reference evidence="1" key="1">
    <citation type="submission" date="2022-06" db="EMBL/GenBank/DDBJ databases">
        <title>Ornithinimicrobium HY1793.</title>
        <authorList>
            <person name="Huang Y."/>
        </authorList>
    </citation>
    <scope>NUCLEOTIDE SEQUENCE</scope>
    <source>
        <strain evidence="1">HY1793</strain>
    </source>
</reference>
<dbReference type="PANTHER" id="PTHR36439">
    <property type="entry name" value="BLL4334 PROTEIN"/>
    <property type="match status" value="1"/>
</dbReference>
<dbReference type="InterPro" id="IPR012545">
    <property type="entry name" value="DUF1697"/>
</dbReference>
<dbReference type="Pfam" id="PF08002">
    <property type="entry name" value="DUF1697"/>
    <property type="match status" value="1"/>
</dbReference>
<dbReference type="PIRSF" id="PIRSF008502">
    <property type="entry name" value="UCP008502"/>
    <property type="match status" value="1"/>
</dbReference>
<keyword evidence="2" id="KW-1185">Reference proteome</keyword>
<protein>
    <submittedName>
        <fullName evidence="1">DUF1697 domain-containing protein</fullName>
    </submittedName>
</protein>
<organism evidence="1 2">
    <name type="scientific">Ornithinimicrobium faecis</name>
    <dbReference type="NCBI Taxonomy" id="2934158"/>
    <lineage>
        <taxon>Bacteria</taxon>
        <taxon>Bacillati</taxon>
        <taxon>Actinomycetota</taxon>
        <taxon>Actinomycetes</taxon>
        <taxon>Micrococcales</taxon>
        <taxon>Ornithinimicrobiaceae</taxon>
        <taxon>Ornithinimicrobium</taxon>
    </lineage>
</organism>
<accession>A0ABY4YS91</accession>
<dbReference type="Gene3D" id="3.30.70.1280">
    <property type="entry name" value="SP0830-like domains"/>
    <property type="match status" value="1"/>
</dbReference>
<dbReference type="PANTHER" id="PTHR36439:SF1">
    <property type="entry name" value="DUF1697 DOMAIN-CONTAINING PROTEIN"/>
    <property type="match status" value="1"/>
</dbReference>
<sequence length="179" mass="19546">MPSYVGFLRAVNLGARRKFPKDDLRAVAEAAGFTDVQTYLNTGNLRVTSRMRSLTRVEDALESAFERDRGFAVPTIVFGLAELAEISSYAEGLGERHGPLQRHYVSLLREPLSAESVARVESVSGEKVTVVVRGRSVHQMWEHAVPGDVDPLGAATSRLLGVTTARTAGVLAELVRRWA</sequence>
<gene>
    <name evidence="1" type="ORF">NF556_17950</name>
</gene>
<dbReference type="RefSeq" id="WP_252592546.1">
    <property type="nucleotide sequence ID" value="NZ_CP099489.1"/>
</dbReference>
<name>A0ABY4YS91_9MICO</name>